<feature type="region of interest" description="Disordered" evidence="1">
    <location>
        <begin position="104"/>
        <end position="130"/>
    </location>
</feature>
<feature type="compositionally biased region" description="Basic residues" evidence="1">
    <location>
        <begin position="114"/>
        <end position="123"/>
    </location>
</feature>
<evidence type="ECO:0000313" key="2">
    <source>
        <dbReference type="EMBL" id="QXV72559.1"/>
    </source>
</evidence>
<proteinExistence type="predicted"/>
<protein>
    <submittedName>
        <fullName evidence="2">Uncharacterized protein</fullName>
    </submittedName>
</protein>
<dbReference type="Proteomes" id="UP000827997">
    <property type="component" value="Segment"/>
</dbReference>
<organism evidence="2 3">
    <name type="scientific">Pseudomonas phage FRS</name>
    <dbReference type="NCBI Taxonomy" id="2861366"/>
    <lineage>
        <taxon>Viruses</taxon>
        <taxon>Duplodnaviria</taxon>
        <taxon>Heunggongvirae</taxon>
        <taxon>Uroviricota</taxon>
        <taxon>Caudoviricetes</taxon>
        <taxon>Autographivirales</taxon>
        <taxon>Autotranscriptaviridae</taxon>
        <taxon>Studiervirinae</taxon>
        <taxon>Ghunavirus</taxon>
        <taxon>Ghunavirus gv17A</taxon>
        <taxon>Ghunavirus 17A</taxon>
    </lineage>
</organism>
<evidence type="ECO:0000313" key="3">
    <source>
        <dbReference type="Proteomes" id="UP000827997"/>
    </source>
</evidence>
<gene>
    <name evidence="2" type="ORF">FRS_12</name>
</gene>
<accession>A0AAE8AUG6</accession>
<name>A0AAE8AUG6_9CAUD</name>
<reference evidence="2" key="1">
    <citation type="submission" date="2021-07" db="EMBL/GenBank/DDBJ databases">
        <authorList>
            <person name="DeCurzio J.M.K."/>
            <person name="Krukonis G.P."/>
            <person name="Delesalle V.A."/>
        </authorList>
    </citation>
    <scope>NUCLEOTIDE SEQUENCE</scope>
</reference>
<dbReference type="EMBL" id="MZ598487">
    <property type="protein sequence ID" value="QXV72559.1"/>
    <property type="molecule type" value="Genomic_DNA"/>
</dbReference>
<sequence>MEVIIKSTSSTVDDMIVIETSTTIGEFTTTSRAGYNKLELMDNRYLSGTLEERTEALRQSAEAMTETSVRLHFQALAKIAKPEPQVTEVTGSLAELTKKADLMAQADDVEKPVKKPRQTRAKKTTTESAK</sequence>
<evidence type="ECO:0000256" key="1">
    <source>
        <dbReference type="SAM" id="MobiDB-lite"/>
    </source>
</evidence>